<evidence type="ECO:0000256" key="6">
    <source>
        <dbReference type="ARBA" id="ARBA00022692"/>
    </source>
</evidence>
<accession>A0A1F5FFP7</accession>
<dbReference type="PROSITE" id="PS51012">
    <property type="entry name" value="ABC_TM2"/>
    <property type="match status" value="1"/>
</dbReference>
<dbReference type="GO" id="GO:0043190">
    <property type="term" value="C:ATP-binding cassette (ABC) transporter complex"/>
    <property type="evidence" value="ECO:0007669"/>
    <property type="project" value="InterPro"/>
</dbReference>
<feature type="transmembrane region" description="Helical" evidence="9">
    <location>
        <begin position="245"/>
        <end position="263"/>
    </location>
</feature>
<feature type="transmembrane region" description="Helical" evidence="9">
    <location>
        <begin position="188"/>
        <end position="205"/>
    </location>
</feature>
<organism evidence="11 12">
    <name type="scientific">Candidatus Collierbacteria bacterium RIFOXYB1_FULL_49_13</name>
    <dbReference type="NCBI Taxonomy" id="1817728"/>
    <lineage>
        <taxon>Bacteria</taxon>
        <taxon>Candidatus Collieribacteriota</taxon>
    </lineage>
</organism>
<keyword evidence="8 9" id="KW-0472">Membrane</keyword>
<evidence type="ECO:0000256" key="3">
    <source>
        <dbReference type="ARBA" id="ARBA00022448"/>
    </source>
</evidence>
<evidence type="ECO:0000256" key="4">
    <source>
        <dbReference type="ARBA" id="ARBA00022475"/>
    </source>
</evidence>
<dbReference type="PIRSF" id="PIRSF006648">
    <property type="entry name" value="DrrB"/>
    <property type="match status" value="1"/>
</dbReference>
<feature type="transmembrane region" description="Helical" evidence="9">
    <location>
        <begin position="151"/>
        <end position="176"/>
    </location>
</feature>
<dbReference type="PANTHER" id="PTHR30413:SF8">
    <property type="entry name" value="TRANSPORT PERMEASE PROTEIN"/>
    <property type="match status" value="1"/>
</dbReference>
<feature type="domain" description="ABC transmembrane type-2" evidence="10">
    <location>
        <begin position="45"/>
        <end position="266"/>
    </location>
</feature>
<keyword evidence="5" id="KW-0997">Cell inner membrane</keyword>
<dbReference type="PANTHER" id="PTHR30413">
    <property type="entry name" value="INNER MEMBRANE TRANSPORT PERMEASE"/>
    <property type="match status" value="1"/>
</dbReference>
<feature type="transmembrane region" description="Helical" evidence="9">
    <location>
        <begin position="118"/>
        <end position="145"/>
    </location>
</feature>
<dbReference type="Pfam" id="PF01061">
    <property type="entry name" value="ABC2_membrane"/>
    <property type="match status" value="1"/>
</dbReference>
<reference evidence="11 12" key="1">
    <citation type="journal article" date="2016" name="Nat. Commun.">
        <title>Thousands of microbial genomes shed light on interconnected biogeochemical processes in an aquifer system.</title>
        <authorList>
            <person name="Anantharaman K."/>
            <person name="Brown C.T."/>
            <person name="Hug L.A."/>
            <person name="Sharon I."/>
            <person name="Castelle C.J."/>
            <person name="Probst A.J."/>
            <person name="Thomas B.C."/>
            <person name="Singh A."/>
            <person name="Wilkins M.J."/>
            <person name="Karaoz U."/>
            <person name="Brodie E.L."/>
            <person name="Williams K.H."/>
            <person name="Hubbard S.S."/>
            <person name="Banfield J.F."/>
        </authorList>
    </citation>
    <scope>NUCLEOTIDE SEQUENCE [LARGE SCALE GENOMIC DNA]</scope>
</reference>
<keyword evidence="3 9" id="KW-0813">Transport</keyword>
<dbReference type="InterPro" id="IPR013525">
    <property type="entry name" value="ABC2_TM"/>
</dbReference>
<name>A0A1F5FFP7_9BACT</name>
<comment type="caution">
    <text evidence="11">The sequence shown here is derived from an EMBL/GenBank/DDBJ whole genome shotgun (WGS) entry which is preliminary data.</text>
</comment>
<dbReference type="EMBL" id="MFAM01000047">
    <property type="protein sequence ID" value="OGD78426.1"/>
    <property type="molecule type" value="Genomic_DNA"/>
</dbReference>
<dbReference type="InterPro" id="IPR000412">
    <property type="entry name" value="ABC_2_transport"/>
</dbReference>
<evidence type="ECO:0000256" key="5">
    <source>
        <dbReference type="ARBA" id="ARBA00022519"/>
    </source>
</evidence>
<keyword evidence="6 9" id="KW-0812">Transmembrane</keyword>
<evidence type="ECO:0000259" key="10">
    <source>
        <dbReference type="PROSITE" id="PS51012"/>
    </source>
</evidence>
<feature type="transmembrane region" description="Helical" evidence="9">
    <location>
        <begin position="44"/>
        <end position="66"/>
    </location>
</feature>
<keyword evidence="4 9" id="KW-1003">Cell membrane</keyword>
<dbReference type="GO" id="GO:0015920">
    <property type="term" value="P:lipopolysaccharide transport"/>
    <property type="evidence" value="ECO:0007669"/>
    <property type="project" value="TreeGrafter"/>
</dbReference>
<evidence type="ECO:0000256" key="9">
    <source>
        <dbReference type="RuleBase" id="RU361157"/>
    </source>
</evidence>
<keyword evidence="7 9" id="KW-1133">Transmembrane helix</keyword>
<dbReference type="GO" id="GO:0140359">
    <property type="term" value="F:ABC-type transporter activity"/>
    <property type="evidence" value="ECO:0007669"/>
    <property type="project" value="InterPro"/>
</dbReference>
<evidence type="ECO:0000313" key="11">
    <source>
        <dbReference type="EMBL" id="OGD78426.1"/>
    </source>
</evidence>
<proteinExistence type="inferred from homology"/>
<feature type="transmembrane region" description="Helical" evidence="9">
    <location>
        <begin position="78"/>
        <end position="97"/>
    </location>
</feature>
<dbReference type="AlphaFoldDB" id="A0A1F5FFP7"/>
<dbReference type="Proteomes" id="UP000176682">
    <property type="component" value="Unassembled WGS sequence"/>
</dbReference>
<dbReference type="PRINTS" id="PR00164">
    <property type="entry name" value="ABC2TRNSPORT"/>
</dbReference>
<comment type="similarity">
    <text evidence="2 9">Belongs to the ABC-2 integral membrane protein family.</text>
</comment>
<evidence type="ECO:0000256" key="2">
    <source>
        <dbReference type="ARBA" id="ARBA00007783"/>
    </source>
</evidence>
<evidence type="ECO:0000313" key="12">
    <source>
        <dbReference type="Proteomes" id="UP000176682"/>
    </source>
</evidence>
<evidence type="ECO:0000256" key="7">
    <source>
        <dbReference type="ARBA" id="ARBA00022989"/>
    </source>
</evidence>
<comment type="subcellular location">
    <subcellularLocation>
        <location evidence="1">Cell inner membrane</location>
        <topology evidence="1">Multi-pass membrane protein</topology>
    </subcellularLocation>
    <subcellularLocation>
        <location evidence="9">Cell membrane</location>
        <topology evidence="9">Multi-pass membrane protein</topology>
    </subcellularLocation>
</comment>
<evidence type="ECO:0000256" key="1">
    <source>
        <dbReference type="ARBA" id="ARBA00004429"/>
    </source>
</evidence>
<protein>
    <recommendedName>
        <fullName evidence="9">Transport permease protein</fullName>
    </recommendedName>
</protein>
<gene>
    <name evidence="11" type="ORF">A2368_01235</name>
</gene>
<dbReference type="InterPro" id="IPR047817">
    <property type="entry name" value="ABC2_TM_bact-type"/>
</dbReference>
<sequence>MSYNYHIKPRTDLFSLDLKELYDFRELFFIFAWRDIKVRYKQTVIGILWVVFQPLVTMLIFTIFFGRLARIPSGSLPYSLFVLTGLVFWNFFANSLTHASLSLVENENIIKKVYFPKIILPLAAVVTTSVDLAINLAILFLYALYLGFTPSWQVLLIIPIGLIVIATAASGLGLLLASVNVKYRDVRYILPFFIQIMLFLSPVIYGSDLIDPSQRIFMAINPTSGVIETVRRLFTQSNFTFSPDFAVSALVAVVIFLIGLAYFRHTERFFADIV</sequence>
<evidence type="ECO:0000256" key="8">
    <source>
        <dbReference type="ARBA" id="ARBA00023136"/>
    </source>
</evidence>